<evidence type="ECO:0000256" key="1">
    <source>
        <dbReference type="SAM" id="SignalP"/>
    </source>
</evidence>
<dbReference type="Proteomes" id="UP000324222">
    <property type="component" value="Unassembled WGS sequence"/>
</dbReference>
<proteinExistence type="predicted"/>
<evidence type="ECO:0000313" key="2">
    <source>
        <dbReference type="EMBL" id="MPC54993.1"/>
    </source>
</evidence>
<organism evidence="2 3">
    <name type="scientific">Portunus trituberculatus</name>
    <name type="common">Swimming crab</name>
    <name type="synonym">Neptunus trituberculatus</name>
    <dbReference type="NCBI Taxonomy" id="210409"/>
    <lineage>
        <taxon>Eukaryota</taxon>
        <taxon>Metazoa</taxon>
        <taxon>Ecdysozoa</taxon>
        <taxon>Arthropoda</taxon>
        <taxon>Crustacea</taxon>
        <taxon>Multicrustacea</taxon>
        <taxon>Malacostraca</taxon>
        <taxon>Eumalacostraca</taxon>
        <taxon>Eucarida</taxon>
        <taxon>Decapoda</taxon>
        <taxon>Pleocyemata</taxon>
        <taxon>Brachyura</taxon>
        <taxon>Eubrachyura</taxon>
        <taxon>Portunoidea</taxon>
        <taxon>Portunidae</taxon>
        <taxon>Portuninae</taxon>
        <taxon>Portunus</taxon>
    </lineage>
</organism>
<accession>A0A5B7GCJ3</accession>
<keyword evidence="1" id="KW-0732">Signal</keyword>
<feature type="signal peptide" evidence="1">
    <location>
        <begin position="1"/>
        <end position="35"/>
    </location>
</feature>
<comment type="caution">
    <text evidence="2">The sequence shown here is derived from an EMBL/GenBank/DDBJ whole genome shotgun (WGS) entry which is preliminary data.</text>
</comment>
<reference evidence="2 3" key="1">
    <citation type="submission" date="2019-05" db="EMBL/GenBank/DDBJ databases">
        <title>Another draft genome of Portunus trituberculatus and its Hox gene families provides insights of decapod evolution.</title>
        <authorList>
            <person name="Jeong J.-H."/>
            <person name="Song I."/>
            <person name="Kim S."/>
            <person name="Choi T."/>
            <person name="Kim D."/>
            <person name="Ryu S."/>
            <person name="Kim W."/>
        </authorList>
    </citation>
    <scope>NUCLEOTIDE SEQUENCE [LARGE SCALE GENOMIC DNA]</scope>
    <source>
        <tissue evidence="2">Muscle</tissue>
    </source>
</reference>
<gene>
    <name evidence="2" type="ORF">E2C01_048924</name>
</gene>
<dbReference type="EMBL" id="VSRR010012802">
    <property type="protein sequence ID" value="MPC54993.1"/>
    <property type="molecule type" value="Genomic_DNA"/>
</dbReference>
<protein>
    <submittedName>
        <fullName evidence="2">Uncharacterized protein</fullName>
    </submittedName>
</protein>
<name>A0A5B7GCJ3_PORTR</name>
<feature type="chain" id="PRO_5022700608" evidence="1">
    <location>
        <begin position="36"/>
        <end position="114"/>
    </location>
</feature>
<dbReference type="AlphaFoldDB" id="A0A5B7GCJ3"/>
<evidence type="ECO:0000313" key="3">
    <source>
        <dbReference type="Proteomes" id="UP000324222"/>
    </source>
</evidence>
<sequence length="114" mass="13112">MADTDRRPDRRVVVMLKLLQGLFLTLLLLPEQTVSIKPMKSGRKNYRKMEGGGLRVSDKQTILSNREFAVTDAFKSLWAIVAVAFGHYGPQPRSLRPRYKCNLLFRYCCFVVFA</sequence>
<keyword evidence="3" id="KW-1185">Reference proteome</keyword>